<sequence>MNLYNYFHSISGSWLNQYTEVLGLVLYEKGVSDIDKQLDQGGVNDDILLSRMDLMQQMQEHKLSDAWDNMQKAKVQWAIEGDKNSKYFHGMASILINGSPTPEFQFHCGLKQGDPLASYMFILIMESLHLLFSRVVDADIFKGIKIDTSVTIANLFYADDAVLIGVGVPDDIITSSAMNLGCSVMKTPFKYLGVMVGGDMSKIKAWDEMICMLNSCLSKWKLKTLSIEGRLTLLKSILGSTPIYSMSLYKVPKSVLNSMESIRRNFFNGKQSDEKKIAWVKWSKTKGRSPPVRSASRINRFNGFGIYG</sequence>
<dbReference type="PANTHER" id="PTHR33116">
    <property type="entry name" value="REVERSE TRANSCRIPTASE ZINC-BINDING DOMAIN-CONTAINING PROTEIN-RELATED-RELATED"/>
    <property type="match status" value="1"/>
</dbReference>
<dbReference type="AlphaFoldDB" id="A0A699JYN0"/>
<keyword evidence="1" id="KW-0548">Nucleotidyltransferase</keyword>
<organism evidence="1">
    <name type="scientific">Tanacetum cinerariifolium</name>
    <name type="common">Dalmatian daisy</name>
    <name type="synonym">Chrysanthemum cinerariifolium</name>
    <dbReference type="NCBI Taxonomy" id="118510"/>
    <lineage>
        <taxon>Eukaryota</taxon>
        <taxon>Viridiplantae</taxon>
        <taxon>Streptophyta</taxon>
        <taxon>Embryophyta</taxon>
        <taxon>Tracheophyta</taxon>
        <taxon>Spermatophyta</taxon>
        <taxon>Magnoliopsida</taxon>
        <taxon>eudicotyledons</taxon>
        <taxon>Gunneridae</taxon>
        <taxon>Pentapetalae</taxon>
        <taxon>asterids</taxon>
        <taxon>campanulids</taxon>
        <taxon>Asterales</taxon>
        <taxon>Asteraceae</taxon>
        <taxon>Asteroideae</taxon>
        <taxon>Anthemideae</taxon>
        <taxon>Anthemidinae</taxon>
        <taxon>Tanacetum</taxon>
    </lineage>
</organism>
<keyword evidence="1" id="KW-0695">RNA-directed DNA polymerase</keyword>
<dbReference type="EMBL" id="BKCJ010453810">
    <property type="protein sequence ID" value="GFA60545.1"/>
    <property type="molecule type" value="Genomic_DNA"/>
</dbReference>
<keyword evidence="1" id="KW-0808">Transferase</keyword>
<name>A0A699JYN0_TANCI</name>
<reference evidence="1" key="1">
    <citation type="journal article" date="2019" name="Sci. Rep.">
        <title>Draft genome of Tanacetum cinerariifolium, the natural source of mosquito coil.</title>
        <authorList>
            <person name="Yamashiro T."/>
            <person name="Shiraishi A."/>
            <person name="Satake H."/>
            <person name="Nakayama K."/>
        </authorList>
    </citation>
    <scope>NUCLEOTIDE SEQUENCE</scope>
</reference>
<dbReference type="PANTHER" id="PTHR33116:SF79">
    <property type="entry name" value="REVERSE TRANSCRIPTASE DOMAIN, ZINC FINGER, CCHC-TYPE-RELATED"/>
    <property type="match status" value="1"/>
</dbReference>
<dbReference type="GO" id="GO:0003964">
    <property type="term" value="F:RNA-directed DNA polymerase activity"/>
    <property type="evidence" value="ECO:0007669"/>
    <property type="project" value="UniProtKB-KW"/>
</dbReference>
<protein>
    <submittedName>
        <fullName evidence="1">RNA-directed DNA polymerase, eukaryota</fullName>
    </submittedName>
</protein>
<evidence type="ECO:0000313" key="1">
    <source>
        <dbReference type="EMBL" id="GFA60545.1"/>
    </source>
</evidence>
<comment type="caution">
    <text evidence="1">The sequence shown here is derived from an EMBL/GenBank/DDBJ whole genome shotgun (WGS) entry which is preliminary data.</text>
</comment>
<accession>A0A699JYN0</accession>
<gene>
    <name evidence="1" type="ORF">Tci_632517</name>
</gene>
<proteinExistence type="predicted"/>